<dbReference type="SUPFAM" id="SSF53187">
    <property type="entry name" value="Zn-dependent exopeptidases"/>
    <property type="match status" value="1"/>
</dbReference>
<dbReference type="Gene3D" id="3.40.630.10">
    <property type="entry name" value="Zn peptidases"/>
    <property type="match status" value="2"/>
</dbReference>
<organism evidence="2 3">
    <name type="scientific">Camellia sinensis</name>
    <name type="common">Tea plant</name>
    <name type="synonym">Thea sinensis</name>
    <dbReference type="NCBI Taxonomy" id="4442"/>
    <lineage>
        <taxon>Eukaryota</taxon>
        <taxon>Viridiplantae</taxon>
        <taxon>Streptophyta</taxon>
        <taxon>Embryophyta</taxon>
        <taxon>Tracheophyta</taxon>
        <taxon>Spermatophyta</taxon>
        <taxon>Magnoliopsida</taxon>
        <taxon>eudicotyledons</taxon>
        <taxon>Gunneridae</taxon>
        <taxon>Pentapetalae</taxon>
        <taxon>asterids</taxon>
        <taxon>Ericales</taxon>
        <taxon>Theaceae</taxon>
        <taxon>Camellia</taxon>
    </lineage>
</organism>
<dbReference type="NCBIfam" id="TIGR01891">
    <property type="entry name" value="amidohydrolases"/>
    <property type="match status" value="1"/>
</dbReference>
<dbReference type="GO" id="GO:0010179">
    <property type="term" value="F:IAA-Ala conjugate hydrolase activity"/>
    <property type="evidence" value="ECO:0007669"/>
    <property type="project" value="TreeGrafter"/>
</dbReference>
<dbReference type="AlphaFoldDB" id="A0A7J7G2P5"/>
<proteinExistence type="predicted"/>
<dbReference type="Proteomes" id="UP000593564">
    <property type="component" value="Unassembled WGS sequence"/>
</dbReference>
<dbReference type="SUPFAM" id="SSF55031">
    <property type="entry name" value="Bacterial exopeptidase dimerisation domain"/>
    <property type="match status" value="1"/>
</dbReference>
<dbReference type="GO" id="GO:0009850">
    <property type="term" value="P:auxin metabolic process"/>
    <property type="evidence" value="ECO:0007669"/>
    <property type="project" value="TreeGrafter"/>
</dbReference>
<dbReference type="PANTHER" id="PTHR11014:SF119">
    <property type="entry name" value="IAA-AMINO ACID HYDROLASE ILR1-LIKE 1"/>
    <property type="match status" value="1"/>
</dbReference>
<dbReference type="InterPro" id="IPR011650">
    <property type="entry name" value="Peptidase_M20_dimer"/>
</dbReference>
<dbReference type="GO" id="GO:0005783">
    <property type="term" value="C:endoplasmic reticulum"/>
    <property type="evidence" value="ECO:0007669"/>
    <property type="project" value="TreeGrafter"/>
</dbReference>
<reference evidence="2 3" key="2">
    <citation type="submission" date="2020-07" db="EMBL/GenBank/DDBJ databases">
        <title>Genome assembly of wild tea tree DASZ reveals pedigree and selection history of tea varieties.</title>
        <authorList>
            <person name="Zhang W."/>
        </authorList>
    </citation>
    <scope>NUCLEOTIDE SEQUENCE [LARGE SCALE GENOMIC DNA]</scope>
    <source>
        <strain evidence="3">cv. G240</strain>
        <tissue evidence="2">Leaf</tissue>
    </source>
</reference>
<feature type="domain" description="Peptidase M20 dimerisation" evidence="1">
    <location>
        <begin position="81"/>
        <end position="175"/>
    </location>
</feature>
<evidence type="ECO:0000259" key="1">
    <source>
        <dbReference type="Pfam" id="PF07687"/>
    </source>
</evidence>
<dbReference type="InterPro" id="IPR002933">
    <property type="entry name" value="Peptidase_M20"/>
</dbReference>
<comment type="caution">
    <text evidence="2">The sequence shown here is derived from an EMBL/GenBank/DDBJ whole genome shotgun (WGS) entry which is preliminary data.</text>
</comment>
<name>A0A7J7G2P5_CAMSI</name>
<evidence type="ECO:0000313" key="3">
    <source>
        <dbReference type="Proteomes" id="UP000593564"/>
    </source>
</evidence>
<sequence length="307" mass="33651">MALEVVCNLAKQLGSSVPKKGTVILVFQPAKEGGREAKMMLEAGILENVDAIFGLHVLSRFPIGIVPSKSGPILAESGFFEAVISGKRGHVAIPQHTIDPILAAANIIVSLQHLVSHEADSLDSQVVIVAKFQGGGAFEFNVIPDSVTIGGTFRAFSKESLMQLKQRIEEVITKQTTVQRCNATVNFDDKPLYPSTVNNKELHRYFGNVARDMLGEKNILEMQPLMGAEDISFFAEMGPGYFYMVGMQNETQVQLEPGHSPYFTINEDVLPYGDAFHASLATRYLLEYQQPKSASSREALVMNCKVV</sequence>
<dbReference type="InterPro" id="IPR017439">
    <property type="entry name" value="Amidohydrolase"/>
</dbReference>
<protein>
    <recommendedName>
        <fullName evidence="1">Peptidase M20 dimerisation domain-containing protein</fullName>
    </recommendedName>
</protein>
<dbReference type="Pfam" id="PF07687">
    <property type="entry name" value="M20_dimer"/>
    <property type="match status" value="1"/>
</dbReference>
<dbReference type="Pfam" id="PF01546">
    <property type="entry name" value="Peptidase_M20"/>
    <property type="match status" value="1"/>
</dbReference>
<dbReference type="PANTHER" id="PTHR11014">
    <property type="entry name" value="PEPTIDASE M20 FAMILY MEMBER"/>
    <property type="match status" value="1"/>
</dbReference>
<keyword evidence="3" id="KW-1185">Reference proteome</keyword>
<reference evidence="3" key="1">
    <citation type="journal article" date="2020" name="Nat. Commun.">
        <title>Genome assembly of wild tea tree DASZ reveals pedigree and selection history of tea varieties.</title>
        <authorList>
            <person name="Zhang W."/>
            <person name="Zhang Y."/>
            <person name="Qiu H."/>
            <person name="Guo Y."/>
            <person name="Wan H."/>
            <person name="Zhang X."/>
            <person name="Scossa F."/>
            <person name="Alseekh S."/>
            <person name="Zhang Q."/>
            <person name="Wang P."/>
            <person name="Xu L."/>
            <person name="Schmidt M.H."/>
            <person name="Jia X."/>
            <person name="Li D."/>
            <person name="Zhu A."/>
            <person name="Guo F."/>
            <person name="Chen W."/>
            <person name="Ni D."/>
            <person name="Usadel B."/>
            <person name="Fernie A.R."/>
            <person name="Wen W."/>
        </authorList>
    </citation>
    <scope>NUCLEOTIDE SEQUENCE [LARGE SCALE GENOMIC DNA]</scope>
    <source>
        <strain evidence="3">cv. G240</strain>
    </source>
</reference>
<dbReference type="InterPro" id="IPR036264">
    <property type="entry name" value="Bact_exopeptidase_dim_dom"/>
</dbReference>
<gene>
    <name evidence="2" type="ORF">HYC85_026132</name>
</gene>
<accession>A0A7J7G2P5</accession>
<evidence type="ECO:0000313" key="2">
    <source>
        <dbReference type="EMBL" id="KAF5935003.1"/>
    </source>
</evidence>
<dbReference type="EMBL" id="JACBKZ010000013">
    <property type="protein sequence ID" value="KAF5935003.1"/>
    <property type="molecule type" value="Genomic_DNA"/>
</dbReference>